<reference evidence="6 7" key="1">
    <citation type="journal article" date="2013" name="BMC Genomics">
        <title>Comparative genomics of parasitic silkworm microsporidia reveal an association between genome expansion and host adaptation.</title>
        <authorList>
            <person name="Pan G."/>
            <person name="Xu J."/>
            <person name="Li T."/>
            <person name="Xia Q."/>
            <person name="Liu S.L."/>
            <person name="Zhang G."/>
            <person name="Li S."/>
            <person name="Li C."/>
            <person name="Liu H."/>
            <person name="Yang L."/>
            <person name="Liu T."/>
            <person name="Zhang X."/>
            <person name="Wu Z."/>
            <person name="Fan W."/>
            <person name="Dang X."/>
            <person name="Xiang H."/>
            <person name="Tao M."/>
            <person name="Li Y."/>
            <person name="Hu J."/>
            <person name="Li Z."/>
            <person name="Lin L."/>
            <person name="Luo J."/>
            <person name="Geng L."/>
            <person name="Wang L."/>
            <person name="Long M."/>
            <person name="Wan Y."/>
            <person name="He N."/>
            <person name="Zhang Z."/>
            <person name="Lu C."/>
            <person name="Keeling P.J."/>
            <person name="Wang J."/>
            <person name="Xiang Z."/>
            <person name="Zhou Z."/>
        </authorList>
    </citation>
    <scope>NUCLEOTIDE SEQUENCE [LARGE SCALE GENOMIC DNA]</scope>
    <source>
        <strain evidence="7">CQ1 / CVCC 102059</strain>
    </source>
</reference>
<dbReference type="HOGENOM" id="CLU_1825826_0_0_1"/>
<evidence type="ECO:0000256" key="4">
    <source>
        <dbReference type="SAM" id="Phobius"/>
    </source>
</evidence>
<dbReference type="VEuPathDB" id="MicrosporidiaDB:NBO_63g0028"/>
<accession>R0M6S8</accession>
<feature type="chain" id="PRO_5004344617" evidence="5">
    <location>
        <begin position="20"/>
        <end position="141"/>
    </location>
</feature>
<evidence type="ECO:0000313" key="7">
    <source>
        <dbReference type="Proteomes" id="UP000016927"/>
    </source>
</evidence>
<dbReference type="OrthoDB" id="6500128at2759"/>
<keyword evidence="1 4" id="KW-0812">Transmembrane</keyword>
<keyword evidence="7" id="KW-1185">Reference proteome</keyword>
<name>R0M6S8_NOSB1</name>
<dbReference type="EMBL" id="KB908971">
    <property type="protein sequence ID" value="EOB13709.1"/>
    <property type="molecule type" value="Genomic_DNA"/>
</dbReference>
<evidence type="ECO:0000256" key="1">
    <source>
        <dbReference type="ARBA" id="ARBA00022692"/>
    </source>
</evidence>
<dbReference type="GO" id="GO:0005524">
    <property type="term" value="F:ATP binding"/>
    <property type="evidence" value="ECO:0007669"/>
    <property type="project" value="UniProtKB-KW"/>
</dbReference>
<dbReference type="STRING" id="578461.R0M6S8"/>
<evidence type="ECO:0000313" key="6">
    <source>
        <dbReference type="EMBL" id="EOB13709.1"/>
    </source>
</evidence>
<protein>
    <submittedName>
        <fullName evidence="6">ATP-binding cassette sub-family B member 7, mitochondrial</fullName>
    </submittedName>
</protein>
<evidence type="ECO:0000256" key="3">
    <source>
        <dbReference type="ARBA" id="ARBA00023136"/>
    </source>
</evidence>
<dbReference type="AlphaFoldDB" id="R0M6S8"/>
<proteinExistence type="predicted"/>
<dbReference type="InterPro" id="IPR036640">
    <property type="entry name" value="ABC1_TM_sf"/>
</dbReference>
<keyword evidence="3 4" id="KW-0472">Membrane</keyword>
<dbReference type="SUPFAM" id="SSF90123">
    <property type="entry name" value="ABC transporter transmembrane region"/>
    <property type="match status" value="1"/>
</dbReference>
<evidence type="ECO:0000256" key="5">
    <source>
        <dbReference type="SAM" id="SignalP"/>
    </source>
</evidence>
<gene>
    <name evidence="6" type="primary">ABCB7</name>
    <name evidence="6" type="ORF">NBO_63g0028</name>
</gene>
<keyword evidence="2 4" id="KW-1133">Transmembrane helix</keyword>
<dbReference type="GO" id="GO:0016020">
    <property type="term" value="C:membrane"/>
    <property type="evidence" value="ECO:0007669"/>
    <property type="project" value="InterPro"/>
</dbReference>
<keyword evidence="6" id="KW-0067">ATP-binding</keyword>
<keyword evidence="6" id="KW-0547">Nucleotide-binding</keyword>
<sequence>MQVLFIWTSISMMNRFVFSIPVQRVYRLTCKNVFEKCIKLELGAYSHLGSGEIQTVIDRESKAISELVEVSFLNIIPIFFAIILTSYNVMNQLGLVILCIIMFTVALFIVSTIAIVHWRTKIRHDYNLSQQICSQCHYKIL</sequence>
<dbReference type="Proteomes" id="UP000016927">
    <property type="component" value="Unassembled WGS sequence"/>
</dbReference>
<feature type="transmembrane region" description="Helical" evidence="4">
    <location>
        <begin position="93"/>
        <end position="116"/>
    </location>
</feature>
<evidence type="ECO:0000256" key="2">
    <source>
        <dbReference type="ARBA" id="ARBA00022989"/>
    </source>
</evidence>
<organism evidence="6 7">
    <name type="scientific">Nosema bombycis (strain CQ1 / CVCC 102059)</name>
    <name type="common">Microsporidian parasite</name>
    <name type="synonym">Pebrine of silkworm</name>
    <dbReference type="NCBI Taxonomy" id="578461"/>
    <lineage>
        <taxon>Eukaryota</taxon>
        <taxon>Fungi</taxon>
        <taxon>Fungi incertae sedis</taxon>
        <taxon>Microsporidia</taxon>
        <taxon>Nosematidae</taxon>
        <taxon>Nosema</taxon>
    </lineage>
</organism>
<feature type="signal peptide" evidence="5">
    <location>
        <begin position="1"/>
        <end position="19"/>
    </location>
</feature>
<keyword evidence="5" id="KW-0732">Signal</keyword>
<feature type="transmembrane region" description="Helical" evidence="4">
    <location>
        <begin position="67"/>
        <end position="87"/>
    </location>
</feature>
<dbReference type="Gene3D" id="1.20.1560.10">
    <property type="entry name" value="ABC transporter type 1, transmembrane domain"/>
    <property type="match status" value="1"/>
</dbReference>